<dbReference type="EMBL" id="BK032666">
    <property type="protein sequence ID" value="DAF53925.1"/>
    <property type="molecule type" value="Genomic_DNA"/>
</dbReference>
<accession>A0A8S5SSA4</accession>
<organism evidence="1">
    <name type="scientific">Myoviridae sp. ct2Qy24</name>
    <dbReference type="NCBI Taxonomy" id="2827656"/>
    <lineage>
        <taxon>Viruses</taxon>
        <taxon>Duplodnaviria</taxon>
        <taxon>Heunggongvirae</taxon>
        <taxon>Uroviricota</taxon>
        <taxon>Caudoviricetes</taxon>
    </lineage>
</organism>
<evidence type="ECO:0000313" key="1">
    <source>
        <dbReference type="EMBL" id="DAF53925.1"/>
    </source>
</evidence>
<sequence length="36" mass="4007">MKGLEHFVNINKMIEKAPVLPTPGQSQKTTQTGWPV</sequence>
<name>A0A8S5SSA4_9CAUD</name>
<reference evidence="1" key="1">
    <citation type="journal article" date="2021" name="Proc. Natl. Acad. Sci. U.S.A.">
        <title>A Catalog of Tens of Thousands of Viruses from Human Metagenomes Reveals Hidden Associations with Chronic Diseases.</title>
        <authorList>
            <person name="Tisza M.J."/>
            <person name="Buck C.B."/>
        </authorList>
    </citation>
    <scope>NUCLEOTIDE SEQUENCE</scope>
    <source>
        <strain evidence="1">Ct2Qy24</strain>
    </source>
</reference>
<protein>
    <submittedName>
        <fullName evidence="1">Uncharacterized protein</fullName>
    </submittedName>
</protein>
<proteinExistence type="predicted"/>